<evidence type="ECO:0000313" key="2">
    <source>
        <dbReference type="Proteomes" id="UP001384579"/>
    </source>
</evidence>
<name>A0ABU8YQ87_9CYAN</name>
<comment type="caution">
    <text evidence="1">The sequence shown here is derived from an EMBL/GenBank/DDBJ whole genome shotgun (WGS) entry which is preliminary data.</text>
</comment>
<organism evidence="1 2">
    <name type="scientific">Microcoleus anatoxicus PTRS2</name>
    <dbReference type="NCBI Taxonomy" id="2705321"/>
    <lineage>
        <taxon>Bacteria</taxon>
        <taxon>Bacillati</taxon>
        <taxon>Cyanobacteriota</taxon>
        <taxon>Cyanophyceae</taxon>
        <taxon>Oscillatoriophycideae</taxon>
        <taxon>Oscillatoriales</taxon>
        <taxon>Microcoleaceae</taxon>
        <taxon>Microcoleus</taxon>
        <taxon>Microcoleus anatoxicus</taxon>
    </lineage>
</organism>
<dbReference type="EMBL" id="JBBLXS010000209">
    <property type="protein sequence ID" value="MEK0186376.1"/>
    <property type="molecule type" value="Genomic_DNA"/>
</dbReference>
<dbReference type="RefSeq" id="WP_340525338.1">
    <property type="nucleotide sequence ID" value="NZ_JBBLXS010000209.1"/>
</dbReference>
<dbReference type="Proteomes" id="UP001384579">
    <property type="component" value="Unassembled WGS sequence"/>
</dbReference>
<accession>A0ABU8YQ87</accession>
<gene>
    <name evidence="1" type="ORF">WMG39_16185</name>
</gene>
<reference evidence="1 2" key="1">
    <citation type="journal article" date="2020" name="Harmful Algae">
        <title>Molecular and morphological characterization of a novel dihydroanatoxin-a producing Microcoleus species (cyanobacteria) from the Russian River, California, USA.</title>
        <authorList>
            <person name="Conklin K.Y."/>
            <person name="Stancheva R."/>
            <person name="Otten T.G."/>
            <person name="Fadness R."/>
            <person name="Boyer G.L."/>
            <person name="Read B."/>
            <person name="Zhang X."/>
            <person name="Sheath R.G."/>
        </authorList>
    </citation>
    <scope>NUCLEOTIDE SEQUENCE [LARGE SCALE GENOMIC DNA]</scope>
    <source>
        <strain evidence="1 2">PTRS2</strain>
    </source>
</reference>
<sequence length="41" mass="4793">MQIRDAPFRRCDRLASSVLQKFDRPDRGWLLSQTESSIAEI</sequence>
<keyword evidence="2" id="KW-1185">Reference proteome</keyword>
<evidence type="ECO:0000313" key="1">
    <source>
        <dbReference type="EMBL" id="MEK0186376.1"/>
    </source>
</evidence>
<protein>
    <submittedName>
        <fullName evidence="1">Uncharacterized protein</fullName>
    </submittedName>
</protein>
<proteinExistence type="predicted"/>